<gene>
    <name evidence="2" type="ORF">GCM10007298_44700</name>
</gene>
<proteinExistence type="predicted"/>
<sequence>MIDDMIRNVVMGRLRDRGPDGRADDRVELEAGLAGIAALTLPGLLANHAGLDAGLRDGGWDFAITNDWQDIDAYRGYDNDPEHNAHRKRIVDVCEQVARVQFEI</sequence>
<organism evidence="2 3">
    <name type="scientific">Williamsia phyllosphaerae</name>
    <dbReference type="NCBI Taxonomy" id="885042"/>
    <lineage>
        <taxon>Bacteria</taxon>
        <taxon>Bacillati</taxon>
        <taxon>Actinomycetota</taxon>
        <taxon>Actinomycetes</taxon>
        <taxon>Mycobacteriales</taxon>
        <taxon>Nocardiaceae</taxon>
        <taxon>Williamsia</taxon>
    </lineage>
</organism>
<dbReference type="Pfam" id="PF07876">
    <property type="entry name" value="Dabb"/>
    <property type="match status" value="1"/>
</dbReference>
<dbReference type="InterPro" id="IPR013097">
    <property type="entry name" value="Dabb"/>
</dbReference>
<dbReference type="Proteomes" id="UP000632454">
    <property type="component" value="Unassembled WGS sequence"/>
</dbReference>
<dbReference type="Gene3D" id="3.30.70.100">
    <property type="match status" value="1"/>
</dbReference>
<dbReference type="InterPro" id="IPR011008">
    <property type="entry name" value="Dimeric_a/b-barrel"/>
</dbReference>
<reference evidence="3" key="1">
    <citation type="journal article" date="2019" name="Int. J. Syst. Evol. Microbiol.">
        <title>The Global Catalogue of Microorganisms (GCM) 10K type strain sequencing project: providing services to taxonomists for standard genome sequencing and annotation.</title>
        <authorList>
            <consortium name="The Broad Institute Genomics Platform"/>
            <consortium name="The Broad Institute Genome Sequencing Center for Infectious Disease"/>
            <person name="Wu L."/>
            <person name="Ma J."/>
        </authorList>
    </citation>
    <scope>NUCLEOTIDE SEQUENCE [LARGE SCALE GENOMIC DNA]</scope>
    <source>
        <strain evidence="3">CCM 7855</strain>
    </source>
</reference>
<dbReference type="SMART" id="SM00886">
    <property type="entry name" value="Dabb"/>
    <property type="match status" value="1"/>
</dbReference>
<comment type="caution">
    <text evidence="2">The sequence shown here is derived from an EMBL/GenBank/DDBJ whole genome shotgun (WGS) entry which is preliminary data.</text>
</comment>
<name>A0ABQ1V8I4_9NOCA</name>
<keyword evidence="3" id="KW-1185">Reference proteome</keyword>
<evidence type="ECO:0000259" key="1">
    <source>
        <dbReference type="PROSITE" id="PS51502"/>
    </source>
</evidence>
<accession>A0ABQ1V8I4</accession>
<dbReference type="EMBL" id="BMCS01000003">
    <property type="protein sequence ID" value="GGF44005.1"/>
    <property type="molecule type" value="Genomic_DNA"/>
</dbReference>
<dbReference type="PROSITE" id="PS51502">
    <property type="entry name" value="S_R_A_B_BARREL"/>
    <property type="match status" value="1"/>
</dbReference>
<feature type="domain" description="Stress-response A/B barrel" evidence="1">
    <location>
        <begin position="6"/>
        <end position="102"/>
    </location>
</feature>
<evidence type="ECO:0000313" key="3">
    <source>
        <dbReference type="Proteomes" id="UP000632454"/>
    </source>
</evidence>
<evidence type="ECO:0000313" key="2">
    <source>
        <dbReference type="EMBL" id="GGF44005.1"/>
    </source>
</evidence>
<protein>
    <recommendedName>
        <fullName evidence="1">Stress-response A/B barrel domain-containing protein</fullName>
    </recommendedName>
</protein>
<dbReference type="SUPFAM" id="SSF54909">
    <property type="entry name" value="Dimeric alpha+beta barrel"/>
    <property type="match status" value="1"/>
</dbReference>